<dbReference type="InterPro" id="IPR011992">
    <property type="entry name" value="EF-hand-dom_pair"/>
</dbReference>
<dbReference type="InterPro" id="IPR018247">
    <property type="entry name" value="EF_Hand_1_Ca_BS"/>
</dbReference>
<dbReference type="CDD" id="cd00051">
    <property type="entry name" value="EFh"/>
    <property type="match status" value="2"/>
</dbReference>
<evidence type="ECO:0000256" key="4">
    <source>
        <dbReference type="SAM" id="MobiDB-lite"/>
    </source>
</evidence>
<dbReference type="GO" id="GO:0005509">
    <property type="term" value="F:calcium ion binding"/>
    <property type="evidence" value="ECO:0007669"/>
    <property type="project" value="InterPro"/>
</dbReference>
<dbReference type="SUPFAM" id="SSF52540">
    <property type="entry name" value="P-loop containing nucleoside triphosphate hydrolases"/>
    <property type="match status" value="1"/>
</dbReference>
<proteinExistence type="predicted"/>
<dbReference type="SUPFAM" id="SSF47473">
    <property type="entry name" value="EF-hand"/>
    <property type="match status" value="1"/>
</dbReference>
<evidence type="ECO:0000256" key="3">
    <source>
        <dbReference type="ARBA" id="ARBA00022837"/>
    </source>
</evidence>
<dbReference type="PROSITE" id="PS00018">
    <property type="entry name" value="EF_HAND_1"/>
    <property type="match status" value="2"/>
</dbReference>
<dbReference type="Gene3D" id="3.40.50.300">
    <property type="entry name" value="P-loop containing nucleotide triphosphate hydrolases"/>
    <property type="match status" value="1"/>
</dbReference>
<dbReference type="GO" id="GO:0016460">
    <property type="term" value="C:myosin II complex"/>
    <property type="evidence" value="ECO:0007669"/>
    <property type="project" value="TreeGrafter"/>
</dbReference>
<dbReference type="EMBL" id="JPDN02000008">
    <property type="protein sequence ID" value="PON27898.1"/>
    <property type="molecule type" value="Genomic_DNA"/>
</dbReference>
<dbReference type="PANTHER" id="PTHR23048:SF0">
    <property type="entry name" value="CALMODULIN LIKE 3"/>
    <property type="match status" value="1"/>
</dbReference>
<dbReference type="SMART" id="SM00054">
    <property type="entry name" value="EFh"/>
    <property type="match status" value="3"/>
</dbReference>
<dbReference type="STRING" id="398673.A0A2P4ZUD4"/>
<evidence type="ECO:0000313" key="7">
    <source>
        <dbReference type="Proteomes" id="UP000054821"/>
    </source>
</evidence>
<dbReference type="Pfam" id="PF12770">
    <property type="entry name" value="CHAT"/>
    <property type="match status" value="1"/>
</dbReference>
<feature type="region of interest" description="Disordered" evidence="4">
    <location>
        <begin position="532"/>
        <end position="562"/>
    </location>
</feature>
<dbReference type="GeneID" id="29982474"/>
<evidence type="ECO:0000259" key="5">
    <source>
        <dbReference type="PROSITE" id="PS50222"/>
    </source>
</evidence>
<feature type="domain" description="EF-hand" evidence="5">
    <location>
        <begin position="1545"/>
        <end position="1580"/>
    </location>
</feature>
<feature type="region of interest" description="Disordered" evidence="4">
    <location>
        <begin position="1328"/>
        <end position="1357"/>
    </location>
</feature>
<dbReference type="RefSeq" id="XP_024406092.1">
    <property type="nucleotide sequence ID" value="XM_024549114.1"/>
</dbReference>
<dbReference type="PANTHER" id="PTHR23048">
    <property type="entry name" value="MYOSIN LIGHT CHAIN 1, 3"/>
    <property type="match status" value="1"/>
</dbReference>
<dbReference type="Proteomes" id="UP000054821">
    <property type="component" value="Unassembled WGS sequence"/>
</dbReference>
<sequence>MDLLRITVAQTPSGAVLHPELKDKASGGCHLKVQYGSIGTLSEITADAVQELLQMNKSIKWYMEEFVIHLPFQEPRAQEVSASLARYAALLIEALQLDLGAPDRNALHIVIQVMEDAIVLPDDCIEIGALRWEVLQNVDLWPGEAKPASVSVVRLLGVPAREVPVVSTDEPDSASTFNILALTARPRSVDDIPHRLITKSIYDVVDKANTKVDACGSTGERRTTLTIVRPGSLDALKRELNKNKRYDVVHLDLHGKVEDHKAYALFINEIQRDAHMVSAKDLASLLSSHGIHTVILNACQSAVEGEGPAANLAKALIQHGIQIAIAMAYKVLDVTANLFVCSLYDQLLRFNQSPLLAVQAARQCLMNKRTKKTSYLTEVPLDDYLVPSVYIRHSDASCVASGLSLLNLEMLRTIPPELPPDRSVDVDVNLVGREGDLLMLETDLMLESCVTAIEGPPGVGKSALINKAAEWWKSTAFIDKVVRVGFEDLQSPECLIGFLNQEFGTDLTKLDTQLEDAKARGRRIRTKIKNVLAPTEPKRRGGARGNLPKTAKAKPETARKSKFSMRHSKLLVIFDGVEACGPRKLSEPVLELMGYFLAVFRDAQVSLSAPDLDPAAQEPTAPSPYTSFVVVTTRRMPEIAVLNPPTTESTGTIPNTQQAQRVVRMLAPLDEDRTLLLTRHILEKTNRHPDVKDWEGLLVRGQLGKLVQGNPLALKMLLGAFNPNAHNLVGFMQALFRGDGICLDSSSSETNHDASAALPDLTQAVDDIRRLLDSVEQSSMVIRALYPFWAPFQLQTIQDYLSYIDLEYQKGKRKSINRYAVFGDQELELLFRKNQELPSSNRDIAMTILQPFIDEGFVVVGKAVDKQGQSESDYITLHPLIPLLLRDESRKTDDAYSMARKTAHAVMPKLFRYRIKTWPKHAAYWKKAWDSPRETLRWEFFDFLGATYRVLDMRSSILTITMLVDLAHVTNKGLFWDAGRRPLMAGFWRTATDSMHRDGHDIHEAPHRPGFVPLTDSLMRIMGGTRGGRGGVGVRLLAEMQAKFLRLQHALSAELAEMAFCLALVDYNTRQDEDAARKWFKRLKETYHHRTKVPGADAQIRLMFDDMLQIMEVSFAASNPAQNFSDKQMAAKAGARKTIYKNLARTGFDTSGYDAGAWKAVALRDKDGDSDDDDDDDGDGGSHGMLGLGNSLLGRDEGVFVAILLARRQMEARPSNVAEARRLLYKAFSNDFEVGESPANAAYIHRALSEMVEEKAARQASGQATETVKDEETRRDYWRRALYHWEQALQVESDAGFKKSDDQVQKETERTMMLKKEVDGVENALEDVSQIPTDPSSSKRDGKRSWNPWKSWTASRAKKKAQKAAIVTQFTAEAKGKLEDAQDAQDAQGAIRKGKAAEYKAGEKKRDMKFWAKAGKRAKTKGRPGPEAEPNMMQLKLMALGPVERRKAELDSKPGPANPKPGRTRRPQQWMSKEEMADAKEQFSLISKNGEYITPKDMAAVLRTLDQPRSDQEIQEMIEEVDTTGRGVVDFEDFLSMEKPDQVPDTEQELREAFGVFDTNKDGFISRDELRDRMLLLGENLTDDEVDEMIREADLDGDGKINYREFVQMMRRAI</sequence>
<keyword evidence="2" id="KW-0677">Repeat</keyword>
<evidence type="ECO:0000313" key="6">
    <source>
        <dbReference type="EMBL" id="PON27898.1"/>
    </source>
</evidence>
<organism evidence="6 7">
    <name type="scientific">Trichoderma gamsii</name>
    <dbReference type="NCBI Taxonomy" id="398673"/>
    <lineage>
        <taxon>Eukaryota</taxon>
        <taxon>Fungi</taxon>
        <taxon>Dikarya</taxon>
        <taxon>Ascomycota</taxon>
        <taxon>Pezizomycotina</taxon>
        <taxon>Sordariomycetes</taxon>
        <taxon>Hypocreomycetidae</taxon>
        <taxon>Hypocreales</taxon>
        <taxon>Hypocreaceae</taxon>
        <taxon>Trichoderma</taxon>
    </lineage>
</organism>
<keyword evidence="3" id="KW-0106">Calcium</keyword>
<feature type="domain" description="EF-hand" evidence="5">
    <location>
        <begin position="1581"/>
        <end position="1614"/>
    </location>
</feature>
<dbReference type="InterPro" id="IPR050230">
    <property type="entry name" value="CALM/Myosin/TropC-like"/>
</dbReference>
<gene>
    <name evidence="6" type="ORF">TGAM01_v203035</name>
</gene>
<dbReference type="InterPro" id="IPR024983">
    <property type="entry name" value="CHAT_dom"/>
</dbReference>
<name>A0A2P4ZUD4_9HYPO</name>
<protein>
    <recommendedName>
        <fullName evidence="1">Calmodulin</fullName>
    </recommendedName>
</protein>
<keyword evidence="7" id="KW-1185">Reference proteome</keyword>
<dbReference type="PROSITE" id="PS50222">
    <property type="entry name" value="EF_HAND_2"/>
    <property type="match status" value="3"/>
</dbReference>
<dbReference type="Gene3D" id="1.10.238.10">
    <property type="entry name" value="EF-hand"/>
    <property type="match status" value="3"/>
</dbReference>
<feature type="region of interest" description="Disordered" evidence="4">
    <location>
        <begin position="1445"/>
        <end position="1473"/>
    </location>
</feature>
<dbReference type="InterPro" id="IPR002048">
    <property type="entry name" value="EF_hand_dom"/>
</dbReference>
<reference evidence="6 7" key="1">
    <citation type="journal article" date="2016" name="Genome Announc.">
        <title>Draft Whole-Genome Sequence of Trichoderma gamsii T6085, a Promising Biocontrol Agent of Fusarium Head Blight on Wheat.</title>
        <authorList>
            <person name="Baroncelli R."/>
            <person name="Zapparata A."/>
            <person name="Piaggeschi G."/>
            <person name="Sarrocco S."/>
            <person name="Vannacci G."/>
        </authorList>
    </citation>
    <scope>NUCLEOTIDE SEQUENCE [LARGE SCALE GENOMIC DNA]</scope>
    <source>
        <strain evidence="6 7">T6085</strain>
    </source>
</reference>
<accession>A0A2P4ZUD4</accession>
<evidence type="ECO:0000256" key="1">
    <source>
        <dbReference type="ARBA" id="ARBA00020786"/>
    </source>
</evidence>
<evidence type="ECO:0000256" key="2">
    <source>
        <dbReference type="ARBA" id="ARBA00022737"/>
    </source>
</evidence>
<dbReference type="Pfam" id="PF13499">
    <property type="entry name" value="EF-hand_7"/>
    <property type="match status" value="2"/>
</dbReference>
<feature type="domain" description="EF-hand" evidence="5">
    <location>
        <begin position="1509"/>
        <end position="1544"/>
    </location>
</feature>
<dbReference type="InterPro" id="IPR027417">
    <property type="entry name" value="P-loop_NTPase"/>
</dbReference>
<comment type="caution">
    <text evidence="6">The sequence shown here is derived from an EMBL/GenBank/DDBJ whole genome shotgun (WGS) entry which is preliminary data.</text>
</comment>
<dbReference type="FunFam" id="1.10.238.10:FF:000001">
    <property type="entry name" value="Calmodulin 1"/>
    <property type="match status" value="1"/>
</dbReference>